<feature type="transmembrane region" description="Helical" evidence="12">
    <location>
        <begin position="103"/>
        <end position="120"/>
    </location>
</feature>
<dbReference type="GO" id="GO:0005524">
    <property type="term" value="F:ATP binding"/>
    <property type="evidence" value="ECO:0007669"/>
    <property type="project" value="UniProtKB-KW"/>
</dbReference>
<proteinExistence type="inferred from homology"/>
<dbReference type="SFLD" id="SFLDF00027">
    <property type="entry name" value="p-type_atpase"/>
    <property type="match status" value="1"/>
</dbReference>
<evidence type="ECO:0000256" key="3">
    <source>
        <dbReference type="ARBA" id="ARBA00022475"/>
    </source>
</evidence>
<reference evidence="14 15" key="1">
    <citation type="submission" date="2018-10" db="EMBL/GenBank/DDBJ databases">
        <title>Genomic Encyclopedia of Type Strains, Phase IV (KMG-IV): sequencing the most valuable type-strain genomes for metagenomic binning, comparative biology and taxonomic classification.</title>
        <authorList>
            <person name="Goeker M."/>
        </authorList>
    </citation>
    <scope>NUCLEOTIDE SEQUENCE [LARGE SCALE GENOMIC DNA]</scope>
    <source>
        <strain evidence="14 15">DSM 25586</strain>
    </source>
</reference>
<evidence type="ECO:0000256" key="7">
    <source>
        <dbReference type="ARBA" id="ARBA00022967"/>
    </source>
</evidence>
<dbReference type="InterPro" id="IPR001757">
    <property type="entry name" value="P_typ_ATPase"/>
</dbReference>
<dbReference type="SUPFAM" id="SSF81653">
    <property type="entry name" value="Calcium ATPase, transduction domain A"/>
    <property type="match status" value="1"/>
</dbReference>
<evidence type="ECO:0000256" key="6">
    <source>
        <dbReference type="ARBA" id="ARBA00022840"/>
    </source>
</evidence>
<dbReference type="InterPro" id="IPR004014">
    <property type="entry name" value="ATPase_P-typ_cation-transptr_N"/>
</dbReference>
<dbReference type="Gene3D" id="3.40.50.1000">
    <property type="entry name" value="HAD superfamily/HAD-like"/>
    <property type="match status" value="1"/>
</dbReference>
<dbReference type="SFLD" id="SFLDG00002">
    <property type="entry name" value="C1.7:_P-type_atpase_like"/>
    <property type="match status" value="1"/>
</dbReference>
<feature type="transmembrane region" description="Helical" evidence="12">
    <location>
        <begin position="267"/>
        <end position="289"/>
    </location>
</feature>
<evidence type="ECO:0000256" key="11">
    <source>
        <dbReference type="SAM" id="MobiDB-lite"/>
    </source>
</evidence>
<dbReference type="FunFam" id="3.40.50.1000:FF:000083">
    <property type="entry name" value="Sodium/potassium-transporting ATPase subunit alpha"/>
    <property type="match status" value="1"/>
</dbReference>
<gene>
    <name evidence="14" type="ORF">C8D78_0274</name>
</gene>
<dbReference type="InterPro" id="IPR036412">
    <property type="entry name" value="HAD-like_sf"/>
</dbReference>
<keyword evidence="7" id="KW-1278">Translocase</keyword>
<keyword evidence="5" id="KW-0547">Nucleotide-binding</keyword>
<dbReference type="InterPro" id="IPR018303">
    <property type="entry name" value="ATPase_P-typ_P_site"/>
</dbReference>
<dbReference type="PROSITE" id="PS00154">
    <property type="entry name" value="ATPASE_E1_E2"/>
    <property type="match status" value="1"/>
</dbReference>
<feature type="transmembrane region" description="Helical" evidence="12">
    <location>
        <begin position="860"/>
        <end position="878"/>
    </location>
</feature>
<dbReference type="GO" id="GO:0005886">
    <property type="term" value="C:plasma membrane"/>
    <property type="evidence" value="ECO:0007669"/>
    <property type="project" value="UniProtKB-SubCell"/>
</dbReference>
<dbReference type="InterPro" id="IPR059000">
    <property type="entry name" value="ATPase_P-type_domA"/>
</dbReference>
<protein>
    <submittedName>
        <fullName evidence="14">Calcium-translocating P-type ATPase</fullName>
    </submittedName>
</protein>
<dbReference type="GO" id="GO:0016887">
    <property type="term" value="F:ATP hydrolysis activity"/>
    <property type="evidence" value="ECO:0007669"/>
    <property type="project" value="InterPro"/>
</dbReference>
<feature type="transmembrane region" description="Helical" evidence="12">
    <location>
        <begin position="772"/>
        <end position="799"/>
    </location>
</feature>
<evidence type="ECO:0000256" key="5">
    <source>
        <dbReference type="ARBA" id="ARBA00022741"/>
    </source>
</evidence>
<dbReference type="Gene3D" id="3.40.1110.10">
    <property type="entry name" value="Calcium-transporting ATPase, cytoplasmic domain N"/>
    <property type="match status" value="1"/>
</dbReference>
<dbReference type="InterPro" id="IPR050510">
    <property type="entry name" value="Cation_transp_ATPase_P-type"/>
</dbReference>
<dbReference type="Pfam" id="PF13246">
    <property type="entry name" value="Cation_ATPase"/>
    <property type="match status" value="1"/>
</dbReference>
<dbReference type="Pfam" id="PF00690">
    <property type="entry name" value="Cation_ATPase_N"/>
    <property type="match status" value="1"/>
</dbReference>
<evidence type="ECO:0000313" key="14">
    <source>
        <dbReference type="EMBL" id="RKR29956.1"/>
    </source>
</evidence>
<feature type="region of interest" description="Disordered" evidence="11">
    <location>
        <begin position="1"/>
        <end position="32"/>
    </location>
</feature>
<keyword evidence="4 12" id="KW-0812">Transmembrane</keyword>
<comment type="similarity">
    <text evidence="2">Belongs to the cation transport ATPase (P-type) (TC 3.A.3) family. Type IIA subfamily.</text>
</comment>
<keyword evidence="9 12" id="KW-0472">Membrane</keyword>
<accession>A0A495FNR8</accession>
<evidence type="ECO:0000256" key="12">
    <source>
        <dbReference type="SAM" id="Phobius"/>
    </source>
</evidence>
<dbReference type="InterPro" id="IPR008250">
    <property type="entry name" value="ATPase_P-typ_transduc_dom_A_sf"/>
</dbReference>
<dbReference type="InterPro" id="IPR023214">
    <property type="entry name" value="HAD_sf"/>
</dbReference>
<sequence length="937" mass="98840">MSPDGSVPDSAALPVGAGSGDEAPVVPDPQEPLERLLRDLRSRREGLSEREATRRLVVFGPNRLTRRGKRNWAAELGRQFVHPLALLLWLAAALASATGTGELAVAILAVIVLNALFAFFQERHAERAVEALSAYLPAQALVLREGAEILVDAVRLVPGDVIVVREGDRVSADARLLTGSVEMDISTLTGESLPVSRSADVHPFVKVPLLQARDVVFSGSSCTGGEAAAVVYSTGMRTELGRIAALSQRVGQEPSPLEQQVARVARLIAIIAVGMGAAFIPVGMLLAGLSFGDTLDFAIGLLVANVPEGLLPTITLALAVGVRILARRGALVKRISAVETLGCTSVICTDKTGTLTMNRMQVLNFWTSDGQQDLLALRPPAAPDSAAGRFAVAAVTCSNARLPDLAGEVETGDPTELALLHLAADLGANPDRSGVERLSQFHFDPVLRRMSTLDRDGSGTVLHTKGAPEEILPLCSLIAAGGTDRPLTEADRQTIMAVTDEWAVQGLRLLAVADRLMHDQTPVGIPRADAEKNLTFLGLVAMFDPPRPQVAEAVAQCHSAGIRLIVVTGDNGLTAAGIARRVGIGGDGPQIINGAELDQMSEAELDKLLGTGAELIFARSSPEAKLRIADALQDLGHVVAMTGDGVNDAPALRRADIGVAMGKSGTDVAREAATMVLTDDDFASIVSAVEAGRRVYDNVRKFIVYIFAHATPEVVPFLIYAASGGNIPLPLTVMQILAIDLFTETLPALALGREAPEPGLMQRPPRLRSENVISRLMLVRAWGVMGGVSAVLVSGIFLATLLAGGWTYGADVAAGPLNLVWRQATTMTFLGIVACQVGTAMAARTQTVSLFTIGLTTNRLLLWGIAFEIVFAAGVVVIEPLQAIFGTAVPEAWEILLLLPFPVLVWGGDEVLKLWLRRRNGTVPGAAETGTAPAAEQ</sequence>
<dbReference type="InterPro" id="IPR023298">
    <property type="entry name" value="ATPase_P-typ_TM_dom_sf"/>
</dbReference>
<feature type="transmembrane region" description="Helical" evidence="12">
    <location>
        <begin position="309"/>
        <end position="326"/>
    </location>
</feature>
<dbReference type="RefSeq" id="WP_120950084.1">
    <property type="nucleotide sequence ID" value="NZ_RBIR01000001.1"/>
</dbReference>
<name>A0A495FNR8_9MICC</name>
<dbReference type="PANTHER" id="PTHR43294:SF21">
    <property type="entry name" value="CATION TRANSPORTING ATPASE"/>
    <property type="match status" value="1"/>
</dbReference>
<dbReference type="SMART" id="SM00831">
    <property type="entry name" value="Cation_ATPase_N"/>
    <property type="match status" value="1"/>
</dbReference>
<feature type="transmembrane region" description="Helical" evidence="12">
    <location>
        <begin position="819"/>
        <end position="839"/>
    </location>
</feature>
<dbReference type="AlphaFoldDB" id="A0A495FNR8"/>
<dbReference type="OrthoDB" id="9814270at2"/>
<organism evidence="14 15">
    <name type="scientific">Arthrobacter oryzae</name>
    <dbReference type="NCBI Taxonomy" id="409290"/>
    <lineage>
        <taxon>Bacteria</taxon>
        <taxon>Bacillati</taxon>
        <taxon>Actinomycetota</taxon>
        <taxon>Actinomycetes</taxon>
        <taxon>Micrococcales</taxon>
        <taxon>Micrococcaceae</taxon>
        <taxon>Arthrobacter</taxon>
    </lineage>
</organism>
<evidence type="ECO:0000256" key="4">
    <source>
        <dbReference type="ARBA" id="ARBA00022692"/>
    </source>
</evidence>
<evidence type="ECO:0000256" key="8">
    <source>
        <dbReference type="ARBA" id="ARBA00022989"/>
    </source>
</evidence>
<comment type="subcellular location">
    <subcellularLocation>
        <location evidence="1">Cell membrane</location>
        <topology evidence="1">Multi-pass membrane protein</topology>
    </subcellularLocation>
</comment>
<evidence type="ECO:0000256" key="10">
    <source>
        <dbReference type="ARBA" id="ARBA00049360"/>
    </source>
</evidence>
<dbReference type="Gene3D" id="1.20.1110.10">
    <property type="entry name" value="Calcium-transporting ATPase, transmembrane domain"/>
    <property type="match status" value="1"/>
</dbReference>
<dbReference type="InterPro" id="IPR023299">
    <property type="entry name" value="ATPase_P-typ_cyto_dom_N"/>
</dbReference>
<dbReference type="Gene3D" id="2.70.150.10">
    <property type="entry name" value="Calcium-transporting ATPase, cytoplasmic transduction domain A"/>
    <property type="match status" value="1"/>
</dbReference>
<feature type="domain" description="Cation-transporting P-type ATPase N-terminal" evidence="13">
    <location>
        <begin position="27"/>
        <end position="100"/>
    </location>
</feature>
<keyword evidence="8 12" id="KW-1133">Transmembrane helix</keyword>
<dbReference type="EMBL" id="RBIR01000001">
    <property type="protein sequence ID" value="RKR29956.1"/>
    <property type="molecule type" value="Genomic_DNA"/>
</dbReference>
<dbReference type="Proteomes" id="UP000276055">
    <property type="component" value="Unassembled WGS sequence"/>
</dbReference>
<evidence type="ECO:0000256" key="1">
    <source>
        <dbReference type="ARBA" id="ARBA00004651"/>
    </source>
</evidence>
<dbReference type="PRINTS" id="PR00120">
    <property type="entry name" value="HATPASE"/>
</dbReference>
<comment type="catalytic activity">
    <reaction evidence="10">
        <text>ATP + H2O = ADP + phosphate + H(+)</text>
        <dbReference type="Rhea" id="RHEA:13065"/>
        <dbReference type="ChEBI" id="CHEBI:15377"/>
        <dbReference type="ChEBI" id="CHEBI:15378"/>
        <dbReference type="ChEBI" id="CHEBI:30616"/>
        <dbReference type="ChEBI" id="CHEBI:43474"/>
        <dbReference type="ChEBI" id="CHEBI:456216"/>
    </reaction>
</comment>
<dbReference type="SFLD" id="SFLDS00003">
    <property type="entry name" value="Haloacid_Dehalogenase"/>
    <property type="match status" value="1"/>
</dbReference>
<feature type="transmembrane region" description="Helical" evidence="12">
    <location>
        <begin position="76"/>
        <end position="97"/>
    </location>
</feature>
<keyword evidence="6" id="KW-0067">ATP-binding</keyword>
<dbReference type="Pfam" id="PF00689">
    <property type="entry name" value="Cation_ATPase_C"/>
    <property type="match status" value="1"/>
</dbReference>
<feature type="transmembrane region" description="Helical" evidence="12">
    <location>
        <begin position="702"/>
        <end position="723"/>
    </location>
</feature>
<dbReference type="InterPro" id="IPR006068">
    <property type="entry name" value="ATPase_P-typ_cation-transptr_C"/>
</dbReference>
<dbReference type="InterPro" id="IPR044492">
    <property type="entry name" value="P_typ_ATPase_HD_dom"/>
</dbReference>
<evidence type="ECO:0000256" key="9">
    <source>
        <dbReference type="ARBA" id="ARBA00023136"/>
    </source>
</evidence>
<dbReference type="SUPFAM" id="SSF81665">
    <property type="entry name" value="Calcium ATPase, transmembrane domain M"/>
    <property type="match status" value="1"/>
</dbReference>
<dbReference type="SUPFAM" id="SSF81660">
    <property type="entry name" value="Metal cation-transporting ATPase, ATP-binding domain N"/>
    <property type="match status" value="1"/>
</dbReference>
<evidence type="ECO:0000256" key="2">
    <source>
        <dbReference type="ARBA" id="ARBA00005675"/>
    </source>
</evidence>
<dbReference type="NCBIfam" id="TIGR01494">
    <property type="entry name" value="ATPase_P-type"/>
    <property type="match status" value="2"/>
</dbReference>
<comment type="caution">
    <text evidence="14">The sequence shown here is derived from an EMBL/GenBank/DDBJ whole genome shotgun (WGS) entry which is preliminary data.</text>
</comment>
<dbReference type="PRINTS" id="PR00119">
    <property type="entry name" value="CATATPASE"/>
</dbReference>
<keyword evidence="3" id="KW-1003">Cell membrane</keyword>
<evidence type="ECO:0000259" key="13">
    <source>
        <dbReference type="SMART" id="SM00831"/>
    </source>
</evidence>
<dbReference type="Pfam" id="PF00122">
    <property type="entry name" value="E1-E2_ATPase"/>
    <property type="match status" value="1"/>
</dbReference>
<evidence type="ECO:0000313" key="15">
    <source>
        <dbReference type="Proteomes" id="UP000276055"/>
    </source>
</evidence>
<dbReference type="PANTHER" id="PTHR43294">
    <property type="entry name" value="SODIUM/POTASSIUM-TRANSPORTING ATPASE SUBUNIT ALPHA"/>
    <property type="match status" value="1"/>
</dbReference>
<dbReference type="SUPFAM" id="SSF56784">
    <property type="entry name" value="HAD-like"/>
    <property type="match status" value="1"/>
</dbReference>